<dbReference type="EMBL" id="SRLO01001359">
    <property type="protein sequence ID" value="TNN38594.1"/>
    <property type="molecule type" value="Genomic_DNA"/>
</dbReference>
<protein>
    <submittedName>
        <fullName evidence="1">Uncharacterized protein</fullName>
    </submittedName>
</protein>
<proteinExistence type="predicted"/>
<name>A0A4Z2FCV4_9TELE</name>
<gene>
    <name evidence="1" type="ORF">EYF80_051257</name>
</gene>
<sequence length="78" mass="9015">MCTSSSHRSDWYVWQEERRHAQLSEVFQRDVRRARCSLTGYSEPVIPLTSSHQEVRRAGRHRADRGRAGPCRCCGAAR</sequence>
<keyword evidence="2" id="KW-1185">Reference proteome</keyword>
<dbReference type="Proteomes" id="UP000314294">
    <property type="component" value="Unassembled WGS sequence"/>
</dbReference>
<accession>A0A4Z2FCV4</accession>
<organism evidence="1 2">
    <name type="scientific">Liparis tanakae</name>
    <name type="common">Tanaka's snailfish</name>
    <dbReference type="NCBI Taxonomy" id="230148"/>
    <lineage>
        <taxon>Eukaryota</taxon>
        <taxon>Metazoa</taxon>
        <taxon>Chordata</taxon>
        <taxon>Craniata</taxon>
        <taxon>Vertebrata</taxon>
        <taxon>Euteleostomi</taxon>
        <taxon>Actinopterygii</taxon>
        <taxon>Neopterygii</taxon>
        <taxon>Teleostei</taxon>
        <taxon>Neoteleostei</taxon>
        <taxon>Acanthomorphata</taxon>
        <taxon>Eupercaria</taxon>
        <taxon>Perciformes</taxon>
        <taxon>Cottioidei</taxon>
        <taxon>Cottales</taxon>
        <taxon>Liparidae</taxon>
        <taxon>Liparis</taxon>
    </lineage>
</organism>
<evidence type="ECO:0000313" key="2">
    <source>
        <dbReference type="Proteomes" id="UP000314294"/>
    </source>
</evidence>
<dbReference type="AlphaFoldDB" id="A0A4Z2FCV4"/>
<reference evidence="1 2" key="1">
    <citation type="submission" date="2019-03" db="EMBL/GenBank/DDBJ databases">
        <title>First draft genome of Liparis tanakae, snailfish: a comprehensive survey of snailfish specific genes.</title>
        <authorList>
            <person name="Kim W."/>
            <person name="Song I."/>
            <person name="Jeong J.-H."/>
            <person name="Kim D."/>
            <person name="Kim S."/>
            <person name="Ryu S."/>
            <person name="Song J.Y."/>
            <person name="Lee S.K."/>
        </authorList>
    </citation>
    <scope>NUCLEOTIDE SEQUENCE [LARGE SCALE GENOMIC DNA]</scope>
    <source>
        <tissue evidence="1">Muscle</tissue>
    </source>
</reference>
<comment type="caution">
    <text evidence="1">The sequence shown here is derived from an EMBL/GenBank/DDBJ whole genome shotgun (WGS) entry which is preliminary data.</text>
</comment>
<evidence type="ECO:0000313" key="1">
    <source>
        <dbReference type="EMBL" id="TNN38594.1"/>
    </source>
</evidence>